<name>A0ABY8G754_9GAMM</name>
<evidence type="ECO:0000256" key="3">
    <source>
        <dbReference type="ARBA" id="ARBA00023125"/>
    </source>
</evidence>
<sequence length="163" mass="18499">MNRSTPTAPVSPHSDNADDSLYPIGLLIHLANHFKDNLLNEYFSDSDITAPQFKVLISIFKGFSSPVEVSKNVMMDGGALSRMIERMVKRDLVVRQRHPDDKRQVLLALTEKGQAICQRFEQEGMMVLPTRLMERLSPEEAKTLIQLITKMLPDDLIARYFPG</sequence>
<dbReference type="EMBL" id="CP114280">
    <property type="protein sequence ID" value="WFN55704.1"/>
    <property type="molecule type" value="Genomic_DNA"/>
</dbReference>
<organism evidence="7 8">
    <name type="scientific">Dickeya lacustris</name>
    <dbReference type="NCBI Taxonomy" id="2259638"/>
    <lineage>
        <taxon>Bacteria</taxon>
        <taxon>Pseudomonadati</taxon>
        <taxon>Pseudomonadota</taxon>
        <taxon>Gammaproteobacteria</taxon>
        <taxon>Enterobacterales</taxon>
        <taxon>Pectobacteriaceae</taxon>
        <taxon>Dickeya</taxon>
    </lineage>
</organism>
<dbReference type="Proteomes" id="UP001219630">
    <property type="component" value="Chromosome"/>
</dbReference>
<evidence type="ECO:0000313" key="7">
    <source>
        <dbReference type="EMBL" id="WFN55704.1"/>
    </source>
</evidence>
<feature type="domain" description="HTH marR-type" evidence="6">
    <location>
        <begin position="20"/>
        <end position="153"/>
    </location>
</feature>
<keyword evidence="3" id="KW-0238">DNA-binding</keyword>
<dbReference type="PRINTS" id="PR00598">
    <property type="entry name" value="HTHMARR"/>
</dbReference>
<dbReference type="PANTHER" id="PTHR33164:SF87">
    <property type="entry name" value="MULTIPLE ANTIBIOTIC RESISTANCE PROTEIN MARR"/>
    <property type="match status" value="1"/>
</dbReference>
<dbReference type="InterPro" id="IPR039422">
    <property type="entry name" value="MarR/SlyA-like"/>
</dbReference>
<dbReference type="Pfam" id="PF22381">
    <property type="entry name" value="Staph_reg_Sar_Rot"/>
    <property type="match status" value="1"/>
</dbReference>
<evidence type="ECO:0000313" key="8">
    <source>
        <dbReference type="Proteomes" id="UP001219630"/>
    </source>
</evidence>
<keyword evidence="1" id="KW-0805">Transcription regulation</keyword>
<evidence type="ECO:0000256" key="4">
    <source>
        <dbReference type="ARBA" id="ARBA00023163"/>
    </source>
</evidence>
<dbReference type="InterPro" id="IPR055166">
    <property type="entry name" value="Transc_reg_Sar_Rot_HTH"/>
</dbReference>
<dbReference type="PANTHER" id="PTHR33164">
    <property type="entry name" value="TRANSCRIPTIONAL REGULATOR, MARR FAMILY"/>
    <property type="match status" value="1"/>
</dbReference>
<keyword evidence="4" id="KW-0804">Transcription</keyword>
<dbReference type="PROSITE" id="PS50995">
    <property type="entry name" value="HTH_MARR_2"/>
    <property type="match status" value="1"/>
</dbReference>
<gene>
    <name evidence="7" type="ORF">O1Q98_19400</name>
</gene>
<dbReference type="InterPro" id="IPR036388">
    <property type="entry name" value="WH-like_DNA-bd_sf"/>
</dbReference>
<evidence type="ECO:0000256" key="5">
    <source>
        <dbReference type="ARBA" id="ARBA00040307"/>
    </source>
</evidence>
<protein>
    <recommendedName>
        <fullName evidence="5">HTH-type transcriptional regulator MgrA</fullName>
    </recommendedName>
</protein>
<dbReference type="InterPro" id="IPR036390">
    <property type="entry name" value="WH_DNA-bd_sf"/>
</dbReference>
<evidence type="ECO:0000256" key="2">
    <source>
        <dbReference type="ARBA" id="ARBA00023026"/>
    </source>
</evidence>
<dbReference type="Gene3D" id="1.10.10.10">
    <property type="entry name" value="Winged helix-like DNA-binding domain superfamily/Winged helix DNA-binding domain"/>
    <property type="match status" value="1"/>
</dbReference>
<evidence type="ECO:0000259" key="6">
    <source>
        <dbReference type="PROSITE" id="PS50995"/>
    </source>
</evidence>
<evidence type="ECO:0000256" key="1">
    <source>
        <dbReference type="ARBA" id="ARBA00023015"/>
    </source>
</evidence>
<proteinExistence type="predicted"/>
<keyword evidence="2" id="KW-0843">Virulence</keyword>
<accession>A0ABY8G754</accession>
<dbReference type="PROSITE" id="PS01117">
    <property type="entry name" value="HTH_MARR_1"/>
    <property type="match status" value="1"/>
</dbReference>
<dbReference type="SMART" id="SM00347">
    <property type="entry name" value="HTH_MARR"/>
    <property type="match status" value="1"/>
</dbReference>
<dbReference type="SUPFAM" id="SSF46785">
    <property type="entry name" value="Winged helix' DNA-binding domain"/>
    <property type="match status" value="1"/>
</dbReference>
<reference evidence="7 8" key="1">
    <citation type="submission" date="2022-12" db="EMBL/GenBank/DDBJ databases">
        <title>Complete genome sequencing of Dickeya lacustris type strain LMG30899.</title>
        <authorList>
            <person name="Dobhal S."/>
            <person name="Arizala D."/>
            <person name="Arif M."/>
        </authorList>
    </citation>
    <scope>NUCLEOTIDE SEQUENCE [LARGE SCALE GENOMIC DNA]</scope>
    <source>
        <strain evidence="7 8">LMG30899</strain>
    </source>
</reference>
<dbReference type="InterPro" id="IPR000835">
    <property type="entry name" value="HTH_MarR-typ"/>
</dbReference>
<keyword evidence="8" id="KW-1185">Reference proteome</keyword>
<dbReference type="InterPro" id="IPR023187">
    <property type="entry name" value="Tscrpt_reg_MarR-type_CS"/>
</dbReference>
<dbReference type="RefSeq" id="WP_125259910.1">
    <property type="nucleotide sequence ID" value="NZ_CP114280.1"/>
</dbReference>